<dbReference type="STRING" id="494026.PGLA_21190"/>
<dbReference type="Gene3D" id="3.30.1240.10">
    <property type="match status" value="1"/>
</dbReference>
<comment type="caution">
    <text evidence="1">The sequence shown here is derived from an EMBL/GenBank/DDBJ whole genome shotgun (WGS) entry which is preliminary data.</text>
</comment>
<dbReference type="InterPro" id="IPR000150">
    <property type="entry name" value="Cof"/>
</dbReference>
<name>A0A168F7U0_9BACL</name>
<dbReference type="InterPro" id="IPR036412">
    <property type="entry name" value="HAD-like_sf"/>
</dbReference>
<dbReference type="PANTHER" id="PTHR10000:SF25">
    <property type="entry name" value="PHOSPHATASE YKRA-RELATED"/>
    <property type="match status" value="1"/>
</dbReference>
<dbReference type="CDD" id="cd07517">
    <property type="entry name" value="HAD_HPP"/>
    <property type="match status" value="1"/>
</dbReference>
<dbReference type="NCBIfam" id="TIGR00099">
    <property type="entry name" value="Cof-subfamily"/>
    <property type="match status" value="1"/>
</dbReference>
<dbReference type="GO" id="GO:0005829">
    <property type="term" value="C:cytosol"/>
    <property type="evidence" value="ECO:0007669"/>
    <property type="project" value="TreeGrafter"/>
</dbReference>
<dbReference type="SFLD" id="SFLDG01144">
    <property type="entry name" value="C2.B.4:_PGP_Like"/>
    <property type="match status" value="1"/>
</dbReference>
<dbReference type="SFLD" id="SFLDG01140">
    <property type="entry name" value="C2.B:_Phosphomannomutase_and_P"/>
    <property type="match status" value="1"/>
</dbReference>
<dbReference type="InterPro" id="IPR006379">
    <property type="entry name" value="HAD-SF_hydro_IIB"/>
</dbReference>
<dbReference type="Proteomes" id="UP000076967">
    <property type="component" value="Unassembled WGS sequence"/>
</dbReference>
<dbReference type="NCBIfam" id="TIGR01484">
    <property type="entry name" value="HAD-SF-IIB"/>
    <property type="match status" value="1"/>
</dbReference>
<dbReference type="RefSeq" id="WP_068536725.1">
    <property type="nucleotide sequence ID" value="NZ_LVJH01000058.1"/>
</dbReference>
<dbReference type="EMBL" id="LVJH01000058">
    <property type="protein sequence ID" value="OAB35944.1"/>
    <property type="molecule type" value="Genomic_DNA"/>
</dbReference>
<dbReference type="AlphaFoldDB" id="A0A168F7U0"/>
<protein>
    <submittedName>
        <fullName evidence="1">Phosphatase</fullName>
    </submittedName>
</protein>
<accession>A0A168F7U0</accession>
<dbReference type="GO" id="GO:0016791">
    <property type="term" value="F:phosphatase activity"/>
    <property type="evidence" value="ECO:0007669"/>
    <property type="project" value="UniProtKB-ARBA"/>
</dbReference>
<dbReference type="Gene3D" id="3.40.50.1000">
    <property type="entry name" value="HAD superfamily/HAD-like"/>
    <property type="match status" value="1"/>
</dbReference>
<dbReference type="GO" id="GO:0000287">
    <property type="term" value="F:magnesium ion binding"/>
    <property type="evidence" value="ECO:0007669"/>
    <property type="project" value="TreeGrafter"/>
</dbReference>
<gene>
    <name evidence="1" type="ORF">PGLA_21190</name>
</gene>
<proteinExistence type="predicted"/>
<evidence type="ECO:0000313" key="2">
    <source>
        <dbReference type="Proteomes" id="UP000076967"/>
    </source>
</evidence>
<dbReference type="SFLD" id="SFLDS00003">
    <property type="entry name" value="Haloacid_Dehalogenase"/>
    <property type="match status" value="1"/>
</dbReference>
<dbReference type="OrthoDB" id="9810101at2"/>
<keyword evidence="2" id="KW-1185">Reference proteome</keyword>
<organism evidence="1 2">
    <name type="scientific">Paenibacillus glacialis</name>
    <dbReference type="NCBI Taxonomy" id="494026"/>
    <lineage>
        <taxon>Bacteria</taxon>
        <taxon>Bacillati</taxon>
        <taxon>Bacillota</taxon>
        <taxon>Bacilli</taxon>
        <taxon>Bacillales</taxon>
        <taxon>Paenibacillaceae</taxon>
        <taxon>Paenibacillus</taxon>
    </lineage>
</organism>
<dbReference type="InterPro" id="IPR023214">
    <property type="entry name" value="HAD_sf"/>
</dbReference>
<evidence type="ECO:0000313" key="1">
    <source>
        <dbReference type="EMBL" id="OAB35944.1"/>
    </source>
</evidence>
<dbReference type="PANTHER" id="PTHR10000">
    <property type="entry name" value="PHOSPHOSERINE PHOSPHATASE"/>
    <property type="match status" value="1"/>
</dbReference>
<reference evidence="1 2" key="1">
    <citation type="submission" date="2016-03" db="EMBL/GenBank/DDBJ databases">
        <title>Draft genome sequence of Paenibacillus glacialis DSM 22343.</title>
        <authorList>
            <person name="Shin S.-K."/>
            <person name="Yi H."/>
        </authorList>
    </citation>
    <scope>NUCLEOTIDE SEQUENCE [LARGE SCALE GENOMIC DNA]</scope>
    <source>
        <strain evidence="1 2">DSM 22343</strain>
    </source>
</reference>
<sequence>MKNKSIIFFDIDGTLLDDNKELPKSAEQAIFSLKEQGHEVAIATGRAPFMFEDLRKQLDIDTYVSYNGQYVVLRGEVIYTNPLNSESLHDLTQEALLHDHAIVYMCHEDMRANVPNDEYVAKTISTFKATVIPSHDPLYYKERNIYQALLMCRPEEECFYEKQFHAFNFVRWHLNAVDVVPAGGCKAKGIRYITDRLGIATEHQYAFGDALNDVEMLSAIPNSVAMGNGMPEAKQAAKYVTKSVEEDGILYGLRMLGLLS</sequence>
<dbReference type="SUPFAM" id="SSF56784">
    <property type="entry name" value="HAD-like"/>
    <property type="match status" value="1"/>
</dbReference>
<dbReference type="Pfam" id="PF08282">
    <property type="entry name" value="Hydrolase_3"/>
    <property type="match status" value="1"/>
</dbReference>